<dbReference type="SUPFAM" id="SSF55785">
    <property type="entry name" value="PYP-like sensor domain (PAS domain)"/>
    <property type="match status" value="1"/>
</dbReference>
<dbReference type="CDD" id="cd16917">
    <property type="entry name" value="HATPase_UhpB-NarQ-NarX-like"/>
    <property type="match status" value="1"/>
</dbReference>
<accession>A0A426QJD4</accession>
<dbReference type="CDD" id="cd00130">
    <property type="entry name" value="PAS"/>
    <property type="match status" value="1"/>
</dbReference>
<protein>
    <recommendedName>
        <fullName evidence="2">histidine kinase</fullName>
        <ecNumber evidence="2">2.7.13.3</ecNumber>
    </recommendedName>
</protein>
<dbReference type="Pfam" id="PF02518">
    <property type="entry name" value="HATPase_c"/>
    <property type="match status" value="1"/>
</dbReference>
<keyword evidence="6" id="KW-0418">Kinase</keyword>
<dbReference type="PANTHER" id="PTHR24421">
    <property type="entry name" value="NITRATE/NITRITE SENSOR PROTEIN NARX-RELATED"/>
    <property type="match status" value="1"/>
</dbReference>
<dbReference type="SUPFAM" id="SSF55874">
    <property type="entry name" value="ATPase domain of HSP90 chaperone/DNA topoisomerase II/histidine kinase"/>
    <property type="match status" value="1"/>
</dbReference>
<evidence type="ECO:0000256" key="6">
    <source>
        <dbReference type="ARBA" id="ARBA00022777"/>
    </source>
</evidence>
<dbReference type="InterPro" id="IPR005467">
    <property type="entry name" value="His_kinase_dom"/>
</dbReference>
<dbReference type="InterPro" id="IPR000014">
    <property type="entry name" value="PAS"/>
</dbReference>
<feature type="compositionally biased region" description="Polar residues" evidence="9">
    <location>
        <begin position="1"/>
        <end position="15"/>
    </location>
</feature>
<name>A0A426QJD4_9GAMM</name>
<dbReference type="InterPro" id="IPR036890">
    <property type="entry name" value="HATPase_C_sf"/>
</dbReference>
<dbReference type="SMART" id="SM00387">
    <property type="entry name" value="HATPase_c"/>
    <property type="match status" value="1"/>
</dbReference>
<feature type="domain" description="Histidine kinase" evidence="10">
    <location>
        <begin position="179"/>
        <end position="376"/>
    </location>
</feature>
<keyword evidence="3" id="KW-0597">Phosphoprotein</keyword>
<organism evidence="13 14">
    <name type="scientific">Thiohalobacter thiocyanaticus</name>
    <dbReference type="NCBI Taxonomy" id="585455"/>
    <lineage>
        <taxon>Bacteria</taxon>
        <taxon>Pseudomonadati</taxon>
        <taxon>Pseudomonadota</taxon>
        <taxon>Gammaproteobacteria</taxon>
        <taxon>Thiohalobacterales</taxon>
        <taxon>Thiohalobacteraceae</taxon>
        <taxon>Thiohalobacter</taxon>
    </lineage>
</organism>
<dbReference type="Proteomes" id="UP000287798">
    <property type="component" value="Unassembled WGS sequence"/>
</dbReference>
<evidence type="ECO:0000313" key="13">
    <source>
        <dbReference type="EMBL" id="RRQ21855.1"/>
    </source>
</evidence>
<evidence type="ECO:0000256" key="7">
    <source>
        <dbReference type="ARBA" id="ARBA00022840"/>
    </source>
</evidence>
<dbReference type="InterPro" id="IPR011712">
    <property type="entry name" value="Sig_transdc_His_kin_sub3_dim/P"/>
</dbReference>
<dbReference type="EC" id="2.7.13.3" evidence="2"/>
<evidence type="ECO:0000259" key="10">
    <source>
        <dbReference type="PROSITE" id="PS50109"/>
    </source>
</evidence>
<dbReference type="GO" id="GO:0006355">
    <property type="term" value="P:regulation of DNA-templated transcription"/>
    <property type="evidence" value="ECO:0007669"/>
    <property type="project" value="InterPro"/>
</dbReference>
<dbReference type="NCBIfam" id="TIGR00229">
    <property type="entry name" value="sensory_box"/>
    <property type="match status" value="1"/>
</dbReference>
<dbReference type="GO" id="GO:0000155">
    <property type="term" value="F:phosphorelay sensor kinase activity"/>
    <property type="evidence" value="ECO:0007669"/>
    <property type="project" value="InterPro"/>
</dbReference>
<keyword evidence="5" id="KW-0547">Nucleotide-binding</keyword>
<evidence type="ECO:0000256" key="4">
    <source>
        <dbReference type="ARBA" id="ARBA00022679"/>
    </source>
</evidence>
<dbReference type="InterPro" id="IPR000700">
    <property type="entry name" value="PAS-assoc_C"/>
</dbReference>
<evidence type="ECO:0000259" key="12">
    <source>
        <dbReference type="PROSITE" id="PS50113"/>
    </source>
</evidence>
<evidence type="ECO:0000256" key="1">
    <source>
        <dbReference type="ARBA" id="ARBA00000085"/>
    </source>
</evidence>
<comment type="catalytic activity">
    <reaction evidence="1">
        <text>ATP + protein L-histidine = ADP + protein N-phospho-L-histidine.</text>
        <dbReference type="EC" id="2.7.13.3"/>
    </reaction>
</comment>
<gene>
    <name evidence="13" type="ORF">D6C00_07785</name>
</gene>
<evidence type="ECO:0000313" key="14">
    <source>
        <dbReference type="Proteomes" id="UP000287798"/>
    </source>
</evidence>
<dbReference type="Pfam" id="PF07730">
    <property type="entry name" value="HisKA_3"/>
    <property type="match status" value="1"/>
</dbReference>
<dbReference type="PANTHER" id="PTHR24421:SF10">
    <property type="entry name" value="NITRATE_NITRITE SENSOR PROTEIN NARQ"/>
    <property type="match status" value="1"/>
</dbReference>
<comment type="caution">
    <text evidence="13">The sequence shown here is derived from an EMBL/GenBank/DDBJ whole genome shotgun (WGS) entry which is preliminary data.</text>
</comment>
<evidence type="ECO:0000256" key="5">
    <source>
        <dbReference type="ARBA" id="ARBA00022741"/>
    </source>
</evidence>
<dbReference type="Gene3D" id="3.30.565.10">
    <property type="entry name" value="Histidine kinase-like ATPase, C-terminal domain"/>
    <property type="match status" value="1"/>
</dbReference>
<evidence type="ECO:0000256" key="8">
    <source>
        <dbReference type="ARBA" id="ARBA00023012"/>
    </source>
</evidence>
<dbReference type="InterPro" id="IPR035965">
    <property type="entry name" value="PAS-like_dom_sf"/>
</dbReference>
<feature type="region of interest" description="Disordered" evidence="9">
    <location>
        <begin position="1"/>
        <end position="20"/>
    </location>
</feature>
<dbReference type="GO" id="GO:0005524">
    <property type="term" value="F:ATP binding"/>
    <property type="evidence" value="ECO:0007669"/>
    <property type="project" value="UniProtKB-KW"/>
</dbReference>
<keyword evidence="7" id="KW-0067">ATP-binding</keyword>
<evidence type="ECO:0000256" key="2">
    <source>
        <dbReference type="ARBA" id="ARBA00012438"/>
    </source>
</evidence>
<dbReference type="AlphaFoldDB" id="A0A426QJD4"/>
<evidence type="ECO:0000256" key="3">
    <source>
        <dbReference type="ARBA" id="ARBA00022553"/>
    </source>
</evidence>
<dbReference type="PROSITE" id="PS50109">
    <property type="entry name" value="HIS_KIN"/>
    <property type="match status" value="1"/>
</dbReference>
<feature type="domain" description="PAS" evidence="11">
    <location>
        <begin position="37"/>
        <end position="91"/>
    </location>
</feature>
<dbReference type="Gene3D" id="1.20.5.1930">
    <property type="match status" value="1"/>
</dbReference>
<keyword evidence="8" id="KW-0902">Two-component regulatory system</keyword>
<dbReference type="EMBL" id="QZMU01000001">
    <property type="protein sequence ID" value="RRQ21855.1"/>
    <property type="molecule type" value="Genomic_DNA"/>
</dbReference>
<dbReference type="PROSITE" id="PS50112">
    <property type="entry name" value="PAS"/>
    <property type="match status" value="1"/>
</dbReference>
<dbReference type="InterPro" id="IPR003594">
    <property type="entry name" value="HATPase_dom"/>
</dbReference>
<evidence type="ECO:0000259" key="11">
    <source>
        <dbReference type="PROSITE" id="PS50112"/>
    </source>
</evidence>
<keyword evidence="14" id="KW-1185">Reference proteome</keyword>
<keyword evidence="4" id="KW-0808">Transferase</keyword>
<sequence length="392" mass="44589">MNRNSHGPQQNNMRYGQQPYGHTPCHPFPGSCEAPAAEFVLDRAFHAMQEAVLVFDPDDHCIRACNPAASALFGYHHEQLIGSSIEILYPDRRSFRAFAAESDLELDRRSRFRRELSLQHQDGTTIHTETTVISLRDTNSLQRTRLCLIRDITEYKQQEQALHRLNAHLQQVREAERRLIARELHDELGGVLTLISIRQQQVQQQLHKQVPELSEELHQLADHIHQAGDVLRRLIGQLRPPLLDLYGLQAALEDHVAQVCSCTGLQCELRLDWPGPGQDWREQELTLFRICQEALNNVVKHAGATRVELALSHTRRQACLVVRDDGCGIRQAQIRHSDSYGIQCMNERLRAQGGWLDIKANPGRGTTLKAVLPLTGSDRCRQRALGEYEFGT</sequence>
<dbReference type="Pfam" id="PF13426">
    <property type="entry name" value="PAS_9"/>
    <property type="match status" value="1"/>
</dbReference>
<dbReference type="PROSITE" id="PS50113">
    <property type="entry name" value="PAC"/>
    <property type="match status" value="1"/>
</dbReference>
<dbReference type="GO" id="GO:0016020">
    <property type="term" value="C:membrane"/>
    <property type="evidence" value="ECO:0007669"/>
    <property type="project" value="InterPro"/>
</dbReference>
<proteinExistence type="predicted"/>
<feature type="domain" description="PAC" evidence="12">
    <location>
        <begin position="112"/>
        <end position="164"/>
    </location>
</feature>
<evidence type="ECO:0000256" key="9">
    <source>
        <dbReference type="SAM" id="MobiDB-lite"/>
    </source>
</evidence>
<dbReference type="InterPro" id="IPR050482">
    <property type="entry name" value="Sensor_HK_TwoCompSys"/>
</dbReference>
<reference evidence="13 14" key="1">
    <citation type="journal article" date="2010" name="Int. J. Syst. Evol. Microbiol.">
        <title>Thiohalobacter thiocyanaticus gen. nov., sp. nov., a moderately halophilic, sulfur-oxidizing gammaproteobacterium from hypersaline lakes, that utilizes thiocyanate.</title>
        <authorList>
            <person name="Sorokin D.Y."/>
            <person name="Kovaleva O.L."/>
            <person name="Tourova T.P."/>
            <person name="Muyzer G."/>
        </authorList>
    </citation>
    <scope>NUCLEOTIDE SEQUENCE [LARGE SCALE GENOMIC DNA]</scope>
    <source>
        <strain evidence="13 14">Hrh1</strain>
    </source>
</reference>
<dbReference type="SMART" id="SM00091">
    <property type="entry name" value="PAS"/>
    <property type="match status" value="1"/>
</dbReference>
<dbReference type="Gene3D" id="3.30.450.20">
    <property type="entry name" value="PAS domain"/>
    <property type="match status" value="1"/>
</dbReference>
<dbReference type="GO" id="GO:0046983">
    <property type="term" value="F:protein dimerization activity"/>
    <property type="evidence" value="ECO:0007669"/>
    <property type="project" value="InterPro"/>
</dbReference>